<dbReference type="EMBL" id="UINC01005049">
    <property type="protein sequence ID" value="SVA18707.1"/>
    <property type="molecule type" value="Genomic_DNA"/>
</dbReference>
<evidence type="ECO:0000313" key="1">
    <source>
        <dbReference type="EMBL" id="SVA18707.1"/>
    </source>
</evidence>
<gene>
    <name evidence="1" type="ORF">METZ01_LOCUS71561</name>
</gene>
<organism evidence="1">
    <name type="scientific">marine metagenome</name>
    <dbReference type="NCBI Taxonomy" id="408172"/>
    <lineage>
        <taxon>unclassified sequences</taxon>
        <taxon>metagenomes</taxon>
        <taxon>ecological metagenomes</taxon>
    </lineage>
</organism>
<name>A0A381TUS2_9ZZZZ</name>
<sequence length="86" mass="9592">MAHFVKLTQASPTGYTEEDSRVLFNLDTVISVEPVGDQTMIQTRWGRMMVGEDLDTILDLANADRGGFKAPQLDSFTRINEESLSL</sequence>
<protein>
    <submittedName>
        <fullName evidence="1">Uncharacterized protein</fullName>
    </submittedName>
</protein>
<reference evidence="1" key="1">
    <citation type="submission" date="2018-05" db="EMBL/GenBank/DDBJ databases">
        <authorList>
            <person name="Lanie J.A."/>
            <person name="Ng W.-L."/>
            <person name="Kazmierczak K.M."/>
            <person name="Andrzejewski T.M."/>
            <person name="Davidsen T.M."/>
            <person name="Wayne K.J."/>
            <person name="Tettelin H."/>
            <person name="Glass J.I."/>
            <person name="Rusch D."/>
            <person name="Podicherti R."/>
            <person name="Tsui H.-C.T."/>
            <person name="Winkler M.E."/>
        </authorList>
    </citation>
    <scope>NUCLEOTIDE SEQUENCE</scope>
</reference>
<proteinExistence type="predicted"/>
<accession>A0A381TUS2</accession>
<dbReference type="AlphaFoldDB" id="A0A381TUS2"/>